<evidence type="ECO:0000259" key="4">
    <source>
        <dbReference type="Pfam" id="PF00685"/>
    </source>
</evidence>
<dbReference type="HOGENOM" id="CLU_027239_1_2_1"/>
<dbReference type="AlphaFoldDB" id="H3A5C6"/>
<proteinExistence type="inferred from homology"/>
<evidence type="ECO:0000256" key="3">
    <source>
        <dbReference type="RuleBase" id="RU361155"/>
    </source>
</evidence>
<evidence type="ECO:0000256" key="2">
    <source>
        <dbReference type="ARBA" id="ARBA00022679"/>
    </source>
</evidence>
<dbReference type="FunCoup" id="H3A5C6">
    <property type="interactions" value="429"/>
</dbReference>
<reference evidence="5" key="3">
    <citation type="submission" date="2025-09" db="UniProtKB">
        <authorList>
            <consortium name="Ensembl"/>
        </authorList>
    </citation>
    <scope>IDENTIFICATION</scope>
</reference>
<evidence type="ECO:0000256" key="1">
    <source>
        <dbReference type="ARBA" id="ARBA00005771"/>
    </source>
</evidence>
<dbReference type="GO" id="GO:0008146">
    <property type="term" value="F:sulfotransferase activity"/>
    <property type="evidence" value="ECO:0007669"/>
    <property type="project" value="InterPro"/>
</dbReference>
<evidence type="ECO:0000313" key="6">
    <source>
        <dbReference type="Proteomes" id="UP000008672"/>
    </source>
</evidence>
<dbReference type="STRING" id="7897.ENSLACP00000004847"/>
<dbReference type="EMBL" id="AFYH01154911">
    <property type="status" value="NOT_ANNOTATED_CDS"/>
    <property type="molecule type" value="Genomic_DNA"/>
</dbReference>
<dbReference type="InterPro" id="IPR027417">
    <property type="entry name" value="P-loop_NTPase"/>
</dbReference>
<gene>
    <name evidence="5" type="primary">LOC102352698</name>
</gene>
<comment type="similarity">
    <text evidence="1 3">Belongs to the sulfotransferase 1 family.</text>
</comment>
<reference evidence="6" key="1">
    <citation type="submission" date="2011-08" db="EMBL/GenBank/DDBJ databases">
        <title>The draft genome of Latimeria chalumnae.</title>
        <authorList>
            <person name="Di Palma F."/>
            <person name="Alfoldi J."/>
            <person name="Johnson J."/>
            <person name="Berlin A."/>
            <person name="Gnerre S."/>
            <person name="Jaffe D."/>
            <person name="MacCallum I."/>
            <person name="Young S."/>
            <person name="Walker B.J."/>
            <person name="Lander E."/>
            <person name="Lindblad-Toh K."/>
        </authorList>
    </citation>
    <scope>NUCLEOTIDE SEQUENCE [LARGE SCALE GENOMIC DNA]</scope>
    <source>
        <strain evidence="6">Wild caught</strain>
    </source>
</reference>
<dbReference type="PANTHER" id="PTHR11783">
    <property type="entry name" value="SULFOTRANSFERASE SULT"/>
    <property type="match status" value="1"/>
</dbReference>
<dbReference type="SUPFAM" id="SSF52540">
    <property type="entry name" value="P-loop containing nucleoside triphosphate hydrolases"/>
    <property type="match status" value="1"/>
</dbReference>
<reference evidence="5" key="2">
    <citation type="submission" date="2025-08" db="UniProtKB">
        <authorList>
            <consortium name="Ensembl"/>
        </authorList>
    </citation>
    <scope>IDENTIFICATION</scope>
</reference>
<dbReference type="Ensembl" id="ENSLACT00000004889.1">
    <property type="protein sequence ID" value="ENSLACP00000004847.1"/>
    <property type="gene ID" value="ENSLACG00000004310.2"/>
</dbReference>
<dbReference type="Proteomes" id="UP000008672">
    <property type="component" value="Unassembled WGS sequence"/>
</dbReference>
<dbReference type="Gene3D" id="3.40.50.300">
    <property type="entry name" value="P-loop containing nucleotide triphosphate hydrolases"/>
    <property type="match status" value="1"/>
</dbReference>
<protein>
    <recommendedName>
        <fullName evidence="3">Sulfotransferase</fullName>
        <ecNumber evidence="3">2.8.2.-</ecNumber>
    </recommendedName>
</protein>
<sequence length="306" mass="36137">MKMSLQEALEKHSEQVIRRYPLVLLDGLPLSELLEANWEEVKRFKAFPDDLLIASYPKAGTTWLQEIVDMILNDGDVEKCRRAPIYDRIPFLETVEPKPIPSGLDQLAQMARPCVIKTHLPFHLTPKSFWEQDTKAIYIARNGKDNMVSYFYFDQMTTSQPDPGTWEEYFQKFLSGNLTWGSWYDHVKGWWDAKDKHRILYLFYEDVKQDPKREIQKVVRFLEKDLGEETLERIVHHTSFDVMKKNPMANYSIIPKSFFNTDVSQFMRKAGVIGDWKNHFTVAQNEIFDEDYRQKMAATSLKFRFE</sequence>
<dbReference type="InParanoid" id="H3A5C6"/>
<dbReference type="InterPro" id="IPR000863">
    <property type="entry name" value="Sulfotransferase_dom"/>
</dbReference>
<feature type="domain" description="Sulfotransferase" evidence="4">
    <location>
        <begin position="48"/>
        <end position="299"/>
    </location>
</feature>
<dbReference type="EMBL" id="AFYH01154913">
    <property type="status" value="NOT_ANNOTATED_CDS"/>
    <property type="molecule type" value="Genomic_DNA"/>
</dbReference>
<dbReference type="eggNOG" id="KOG1584">
    <property type="taxonomic scope" value="Eukaryota"/>
</dbReference>
<dbReference type="OMA" id="DHAAEYW"/>
<dbReference type="GeneTree" id="ENSGT00940000157101"/>
<dbReference type="EMBL" id="AFYH01154912">
    <property type="status" value="NOT_ANNOTATED_CDS"/>
    <property type="molecule type" value="Genomic_DNA"/>
</dbReference>
<name>H3A5C6_LATCH</name>
<keyword evidence="6" id="KW-1185">Reference proteome</keyword>
<organism evidence="5 6">
    <name type="scientific">Latimeria chalumnae</name>
    <name type="common">Coelacanth</name>
    <dbReference type="NCBI Taxonomy" id="7897"/>
    <lineage>
        <taxon>Eukaryota</taxon>
        <taxon>Metazoa</taxon>
        <taxon>Chordata</taxon>
        <taxon>Craniata</taxon>
        <taxon>Vertebrata</taxon>
        <taxon>Euteleostomi</taxon>
        <taxon>Coelacanthiformes</taxon>
        <taxon>Coelacanthidae</taxon>
        <taxon>Latimeria</taxon>
    </lineage>
</organism>
<evidence type="ECO:0000313" key="5">
    <source>
        <dbReference type="Ensembl" id="ENSLACP00000004847.1"/>
    </source>
</evidence>
<keyword evidence="2 3" id="KW-0808">Transferase</keyword>
<dbReference type="Pfam" id="PF00685">
    <property type="entry name" value="Sulfotransfer_1"/>
    <property type="match status" value="1"/>
</dbReference>
<dbReference type="EMBL" id="AFYH01154910">
    <property type="status" value="NOT_ANNOTATED_CDS"/>
    <property type="molecule type" value="Genomic_DNA"/>
</dbReference>
<accession>H3A5C6</accession>
<dbReference type="EC" id="2.8.2.-" evidence="3"/>
<dbReference type="GO" id="GO:0005737">
    <property type="term" value="C:cytoplasm"/>
    <property type="evidence" value="ECO:0007669"/>
    <property type="project" value="UniProtKB-SubCell"/>
</dbReference>